<dbReference type="Gramene" id="AET3Gv20639200.20">
    <property type="protein sequence ID" value="AET3Gv20639200.20"/>
    <property type="gene ID" value="AET3Gv20639200"/>
</dbReference>
<dbReference type="KEGG" id="ats:109753845"/>
<dbReference type="EnsemblPlants" id="AET3Gv20639200.21">
    <property type="protein sequence ID" value="AET3Gv20639200.21"/>
    <property type="gene ID" value="AET3Gv20639200"/>
</dbReference>
<protein>
    <submittedName>
        <fullName evidence="1">Uncharacterized protein</fullName>
    </submittedName>
</protein>
<organism evidence="1 2">
    <name type="scientific">Aegilops tauschii subsp. strangulata</name>
    <name type="common">Goatgrass</name>
    <dbReference type="NCBI Taxonomy" id="200361"/>
    <lineage>
        <taxon>Eukaryota</taxon>
        <taxon>Viridiplantae</taxon>
        <taxon>Streptophyta</taxon>
        <taxon>Embryophyta</taxon>
        <taxon>Tracheophyta</taxon>
        <taxon>Spermatophyta</taxon>
        <taxon>Magnoliopsida</taxon>
        <taxon>Liliopsida</taxon>
        <taxon>Poales</taxon>
        <taxon>Poaceae</taxon>
        <taxon>BOP clade</taxon>
        <taxon>Pooideae</taxon>
        <taxon>Triticodae</taxon>
        <taxon>Triticeae</taxon>
        <taxon>Triticinae</taxon>
        <taxon>Aegilops</taxon>
    </lineage>
</organism>
<evidence type="ECO:0000313" key="2">
    <source>
        <dbReference type="Proteomes" id="UP000015105"/>
    </source>
</evidence>
<dbReference type="GeneID" id="109753845"/>
<keyword evidence="2" id="KW-1185">Reference proteome</keyword>
<reference evidence="1" key="3">
    <citation type="journal article" date="2017" name="Nature">
        <title>Genome sequence of the progenitor of the wheat D genome Aegilops tauschii.</title>
        <authorList>
            <person name="Luo M.C."/>
            <person name="Gu Y.Q."/>
            <person name="Puiu D."/>
            <person name="Wang H."/>
            <person name="Twardziok S.O."/>
            <person name="Deal K.R."/>
            <person name="Huo N."/>
            <person name="Zhu T."/>
            <person name="Wang L."/>
            <person name="Wang Y."/>
            <person name="McGuire P.E."/>
            <person name="Liu S."/>
            <person name="Long H."/>
            <person name="Ramasamy R.K."/>
            <person name="Rodriguez J.C."/>
            <person name="Van S.L."/>
            <person name="Yuan L."/>
            <person name="Wang Z."/>
            <person name="Xia Z."/>
            <person name="Xiao L."/>
            <person name="Anderson O.D."/>
            <person name="Ouyang S."/>
            <person name="Liang Y."/>
            <person name="Zimin A.V."/>
            <person name="Pertea G."/>
            <person name="Qi P."/>
            <person name="Bennetzen J.L."/>
            <person name="Dai X."/>
            <person name="Dawson M.W."/>
            <person name="Muller H.G."/>
            <person name="Kugler K."/>
            <person name="Rivarola-Duarte L."/>
            <person name="Spannagl M."/>
            <person name="Mayer K.F.X."/>
            <person name="Lu F.H."/>
            <person name="Bevan M.W."/>
            <person name="Leroy P."/>
            <person name="Li P."/>
            <person name="You F.M."/>
            <person name="Sun Q."/>
            <person name="Liu Z."/>
            <person name="Lyons E."/>
            <person name="Wicker T."/>
            <person name="Salzberg S.L."/>
            <person name="Devos K.M."/>
            <person name="Dvorak J."/>
        </authorList>
    </citation>
    <scope>NUCLEOTIDE SEQUENCE [LARGE SCALE GENOMIC DNA]</scope>
    <source>
        <strain evidence="1">cv. AL8/78</strain>
    </source>
</reference>
<dbReference type="EnsemblPlants" id="AET3Gv20639200.22">
    <property type="protein sequence ID" value="AET3Gv20639200.22"/>
    <property type="gene ID" value="AET3Gv20639200"/>
</dbReference>
<proteinExistence type="predicted"/>
<dbReference type="RefSeq" id="XP_020168387.1">
    <property type="nucleotide sequence ID" value="XM_020312798.4"/>
</dbReference>
<name>A0A453FCZ2_AEGTS</name>
<dbReference type="EnsemblPlants" id="AET3Gv20639200.17">
    <property type="protein sequence ID" value="AET3Gv20639200.17"/>
    <property type="gene ID" value="AET3Gv20639200"/>
</dbReference>
<dbReference type="Gramene" id="AET3Gv20639200.21">
    <property type="protein sequence ID" value="AET3Gv20639200.21"/>
    <property type="gene ID" value="AET3Gv20639200"/>
</dbReference>
<reference evidence="2" key="2">
    <citation type="journal article" date="2017" name="Nat. Plants">
        <title>The Aegilops tauschii genome reveals multiple impacts of transposons.</title>
        <authorList>
            <person name="Zhao G."/>
            <person name="Zou C."/>
            <person name="Li K."/>
            <person name="Wang K."/>
            <person name="Li T."/>
            <person name="Gao L."/>
            <person name="Zhang X."/>
            <person name="Wang H."/>
            <person name="Yang Z."/>
            <person name="Liu X."/>
            <person name="Jiang W."/>
            <person name="Mao L."/>
            <person name="Kong X."/>
            <person name="Jiao Y."/>
            <person name="Jia J."/>
        </authorList>
    </citation>
    <scope>NUCLEOTIDE SEQUENCE [LARGE SCALE GENOMIC DNA]</scope>
    <source>
        <strain evidence="2">cv. AL8/78</strain>
    </source>
</reference>
<dbReference type="Gramene" id="AET3Gv20639200.22">
    <property type="protein sequence ID" value="AET3Gv20639200.22"/>
    <property type="gene ID" value="AET3Gv20639200"/>
</dbReference>
<accession>A0A453FCZ2</accession>
<sequence length="408" mass="45300">MLQKQIYARVRALRAEVAEITGISSATAPTDTENKIKLKICSIRALLRLGGEMADIMRRLDLCPLREGTVLRSPIHGFSINDADISSGADDTSIFKFNECLLVATSLIAETSCDINEDFNEALYLSCRQKIGSTEMIFALLTTKKNLSEETQGWKEKIRQPLLDLQKQIYARVRALRAEVAEIAGISSAAAPTDTENKIKLKICSIRALRLGGEMADIMRRLDLCPLREGTVLRSPIHGFSIDDADISSGADDTSIFKFNECLLVATSLIAETSCDINEDFNEALYLSCRQKIGSTEMIFALLTTKKNLSEETQGWKEKIRQPLLDLQKQIYARVRALRAEVAEIARISSAAAPTDTENKIKLKICSIRSLLRLGGEMADIMRRLDLCPLREGTVLRSPIHGFSIDDV</sequence>
<dbReference type="EnsemblPlants" id="AET3Gv20639200.20">
    <property type="protein sequence ID" value="AET3Gv20639200.20"/>
    <property type="gene ID" value="AET3Gv20639200"/>
</dbReference>
<dbReference type="AlphaFoldDB" id="A0A453FCZ2"/>
<reference evidence="1" key="4">
    <citation type="submission" date="2019-03" db="UniProtKB">
        <authorList>
            <consortium name="EnsemblPlants"/>
        </authorList>
    </citation>
    <scope>IDENTIFICATION</scope>
</reference>
<reference evidence="1" key="5">
    <citation type="journal article" date="2021" name="G3 (Bethesda)">
        <title>Aegilops tauschii genome assembly Aet v5.0 features greater sequence contiguity and improved annotation.</title>
        <authorList>
            <person name="Wang L."/>
            <person name="Zhu T."/>
            <person name="Rodriguez J.C."/>
            <person name="Deal K.R."/>
            <person name="Dubcovsky J."/>
            <person name="McGuire P.E."/>
            <person name="Lux T."/>
            <person name="Spannagl M."/>
            <person name="Mayer K.F.X."/>
            <person name="Baldrich P."/>
            <person name="Meyers B.C."/>
            <person name="Huo N."/>
            <person name="Gu Y.Q."/>
            <person name="Zhou H."/>
            <person name="Devos K.M."/>
            <person name="Bennetzen J.L."/>
            <person name="Unver T."/>
            <person name="Budak H."/>
            <person name="Gulick P.J."/>
            <person name="Galiba G."/>
            <person name="Kalapos B."/>
            <person name="Nelson D.R."/>
            <person name="Li P."/>
            <person name="You F.M."/>
            <person name="Luo M.C."/>
            <person name="Dvorak J."/>
        </authorList>
    </citation>
    <scope>NUCLEOTIDE SEQUENCE [LARGE SCALE GENOMIC DNA]</scope>
    <source>
        <strain evidence="1">cv. AL8/78</strain>
    </source>
</reference>
<dbReference type="Proteomes" id="UP000015105">
    <property type="component" value="Chromosome 3D"/>
</dbReference>
<evidence type="ECO:0000313" key="1">
    <source>
        <dbReference type="EnsemblPlants" id="AET3Gv20639200.21"/>
    </source>
</evidence>
<dbReference type="Gramene" id="AET3Gv20639200.17">
    <property type="protein sequence ID" value="AET3Gv20639200.17"/>
    <property type="gene ID" value="AET3Gv20639200"/>
</dbReference>
<reference evidence="2" key="1">
    <citation type="journal article" date="2014" name="Science">
        <title>Ancient hybridizations among the ancestral genomes of bread wheat.</title>
        <authorList>
            <consortium name="International Wheat Genome Sequencing Consortium,"/>
            <person name="Marcussen T."/>
            <person name="Sandve S.R."/>
            <person name="Heier L."/>
            <person name="Spannagl M."/>
            <person name="Pfeifer M."/>
            <person name="Jakobsen K.S."/>
            <person name="Wulff B.B."/>
            <person name="Steuernagel B."/>
            <person name="Mayer K.F."/>
            <person name="Olsen O.A."/>
        </authorList>
    </citation>
    <scope>NUCLEOTIDE SEQUENCE [LARGE SCALE GENOMIC DNA]</scope>
    <source>
        <strain evidence="2">cv. AL8/78</strain>
    </source>
</reference>